<dbReference type="EMBL" id="JAGTAR010000002">
    <property type="protein sequence ID" value="MBR8534461.1"/>
    <property type="molecule type" value="Genomic_DNA"/>
</dbReference>
<evidence type="ECO:0000313" key="2">
    <source>
        <dbReference type="Proteomes" id="UP000679220"/>
    </source>
</evidence>
<organism evidence="1 2">
    <name type="scientific">Carboxylicivirga sediminis</name>
    <dbReference type="NCBI Taxonomy" id="2006564"/>
    <lineage>
        <taxon>Bacteria</taxon>
        <taxon>Pseudomonadati</taxon>
        <taxon>Bacteroidota</taxon>
        <taxon>Bacteroidia</taxon>
        <taxon>Marinilabiliales</taxon>
        <taxon>Marinilabiliaceae</taxon>
        <taxon>Carboxylicivirga</taxon>
    </lineage>
</organism>
<reference evidence="1" key="1">
    <citation type="journal article" date="2018" name="Int. J. Syst. Evol. Microbiol.">
        <title>Carboxylicivirga sediminis sp. nov., isolated from coastal sediment.</title>
        <authorList>
            <person name="Wang F.Q."/>
            <person name="Ren L.H."/>
            <person name="Zou R.J."/>
            <person name="Sun Y.Z."/>
            <person name="Liu X.J."/>
            <person name="Jiang F."/>
            <person name="Liu L.J."/>
        </authorList>
    </citation>
    <scope>NUCLEOTIDE SEQUENCE</scope>
    <source>
        <strain evidence="1">JR1</strain>
    </source>
</reference>
<reference evidence="1" key="2">
    <citation type="submission" date="2021-04" db="EMBL/GenBank/DDBJ databases">
        <authorList>
            <person name="Zhang T."/>
            <person name="Zhang Y."/>
            <person name="Lu D."/>
            <person name="Zuo D."/>
            <person name="Du Z."/>
        </authorList>
    </citation>
    <scope>NUCLEOTIDE SEQUENCE</scope>
    <source>
        <strain evidence="1">JR1</strain>
    </source>
</reference>
<evidence type="ECO:0008006" key="3">
    <source>
        <dbReference type="Google" id="ProtNLM"/>
    </source>
</evidence>
<dbReference type="Proteomes" id="UP000679220">
    <property type="component" value="Unassembled WGS sequence"/>
</dbReference>
<sequence length="1151" mass="129894">MMKTREIYLGDTNLNASLKKVEGQFVVCENEKYYKISNYDQMDDFFMSIVSDSDHWMFLSSNGSLSAGRKDRNNALFPYYTDDKIHDYKGITGSATAVLVEKDNKTYLWEPFEGITKDIYKTVRNIYKSIYGNKIIFEEINLDLGLSFKYQWNNSEQFGFVRTSAIQNEGAATLKVEVLDGIRNILPYGLDYAFQNEYSNLLDAYKKNELIEETGLGLFSLSSIPVDRAEPSESLKTTTVWSYGLDNYKVLLSGRQITQFKQGKAVSTESDIRAARGSYLLIAEMSLKPEEAQKWSIVADINKDAGDVANLNDLIKSEDNIEALIQKDIEQGTKKLIEIVAGADGLQLGNDELSCARHFSNTMFNVMRGGIFNDGYNISMADFKLYVEQNNKFVATTAGEWMANLPETLTYKALIDAAEQTGNADLIRLAYEYLPLTFSRRHGDPSRPWNQFSIDAKNEDGSPKLNYQGNWRDIFQNWEALGLSYPEFIEGMIAKFVNASTPDGYNPYRITREGIDWECPDPHDPWAYIGYWGDHQIIYLQKLLELSEKYHPGKLDELLSKDIFVYANVPYRIKPYADIVANPQDTILFDAELNDKIKAKVKGLGADARMLENKAGGLYQVNLTEKVLVTLLAKLSNFIPEAGIWLNTQRPEWNDANNALVGNGVSMVTLYYMRRFLQFWSDKLAASTHKELTVSEEVKELLDAINTLFVENVSLTEKGFSNTERKQFADVLGKAGETYRNRIYSQSFSENRATINISDLKQFMDVALAYMDQSIRANKRADGLYHAYNLIAFDEGGVSVRYLYEMLEGQVAVLSAGYLNAEESLSVMDALKASALFREDQYSYILYPDRQLPLFVEKNNIPVARVENSALLQQLVADKNISVLSKDNTGGYHFNGTIRNADELNKVLNSLDVAKYGELIEACKDDVLATFEEMFDHQSFTGRSGTFYGYEGLGSIYWHMVSKLLLAVQENYFAAVEANADEALLGRMKDHYYEIKAGIGLNKSPELYGAFPTDAYSHTPGGAGVKQPGMTGQVKEDVITRMGELGVHVENGQITFNTALFNMEELLPTPEVFNYFDTKHSQEQISLEAGQLGFTICKIPVVYSKGQANEVLITMVDGEHKQFNGHTINAEMSAMIFNRSTQVKSIQVKFK</sequence>
<name>A0A941F030_9BACT</name>
<proteinExistence type="predicted"/>
<comment type="caution">
    <text evidence="1">The sequence shown here is derived from an EMBL/GenBank/DDBJ whole genome shotgun (WGS) entry which is preliminary data.</text>
</comment>
<evidence type="ECO:0000313" key="1">
    <source>
        <dbReference type="EMBL" id="MBR8534461.1"/>
    </source>
</evidence>
<gene>
    <name evidence="1" type="ORF">KDU71_02735</name>
</gene>
<protein>
    <recommendedName>
        <fullName evidence="3">Cellobiose phosphorylase</fullName>
    </recommendedName>
</protein>
<keyword evidence="2" id="KW-1185">Reference proteome</keyword>
<accession>A0A941F030</accession>
<dbReference type="AlphaFoldDB" id="A0A941F030"/>